<reference evidence="3" key="1">
    <citation type="journal article" date="2014" name="Proc. Natl. Acad. Sci. U.S.A.">
        <title>Extensive sampling of basidiomycete genomes demonstrates inadequacy of the white-rot/brown-rot paradigm for wood decay fungi.</title>
        <authorList>
            <person name="Riley R."/>
            <person name="Salamov A.A."/>
            <person name="Brown D.W."/>
            <person name="Nagy L.G."/>
            <person name="Floudas D."/>
            <person name="Held B.W."/>
            <person name="Levasseur A."/>
            <person name="Lombard V."/>
            <person name="Morin E."/>
            <person name="Otillar R."/>
            <person name="Lindquist E.A."/>
            <person name="Sun H."/>
            <person name="LaButti K.M."/>
            <person name="Schmutz J."/>
            <person name="Jabbour D."/>
            <person name="Luo H."/>
            <person name="Baker S.E."/>
            <person name="Pisabarro A.G."/>
            <person name="Walton J.D."/>
            <person name="Blanchette R.A."/>
            <person name="Henrissat B."/>
            <person name="Martin F."/>
            <person name="Cullen D."/>
            <person name="Hibbett D.S."/>
            <person name="Grigoriev I.V."/>
        </authorList>
    </citation>
    <scope>NUCLEOTIDE SEQUENCE [LARGE SCALE GENOMIC DNA]</scope>
    <source>
        <strain evidence="3">CBS 339.88</strain>
    </source>
</reference>
<keyword evidence="3" id="KW-1185">Reference proteome</keyword>
<keyword evidence="1" id="KW-0472">Membrane</keyword>
<sequence>MNWALLIISISVATNILLSTLIVLRIRYHQSHIRTLLGSAHESTYNRIMVMCVESCGIIVVSEVLCLIPISTDQSWAVYPLLFLPHICAISPLLIIYRVVAGIDVTTTLNVTGVIGGGVIEDIRFVSGHGVSTHRSEDGV</sequence>
<evidence type="ECO:0000256" key="1">
    <source>
        <dbReference type="SAM" id="Phobius"/>
    </source>
</evidence>
<evidence type="ECO:0000313" key="3">
    <source>
        <dbReference type="Proteomes" id="UP000027222"/>
    </source>
</evidence>
<accession>A0A067TMU8</accession>
<name>A0A067TMU8_GALM3</name>
<dbReference type="AlphaFoldDB" id="A0A067TMU8"/>
<feature type="transmembrane region" description="Helical" evidence="1">
    <location>
        <begin position="76"/>
        <end position="97"/>
    </location>
</feature>
<proteinExistence type="predicted"/>
<keyword evidence="1" id="KW-0812">Transmembrane</keyword>
<gene>
    <name evidence="2" type="ORF">GALMADRAFT_136280</name>
</gene>
<dbReference type="HOGENOM" id="CLU_1578631_0_0_1"/>
<evidence type="ECO:0000313" key="2">
    <source>
        <dbReference type="EMBL" id="KDR81254.1"/>
    </source>
</evidence>
<feature type="transmembrane region" description="Helical" evidence="1">
    <location>
        <begin position="48"/>
        <end position="70"/>
    </location>
</feature>
<organism evidence="2 3">
    <name type="scientific">Galerina marginata (strain CBS 339.88)</name>
    <dbReference type="NCBI Taxonomy" id="685588"/>
    <lineage>
        <taxon>Eukaryota</taxon>
        <taxon>Fungi</taxon>
        <taxon>Dikarya</taxon>
        <taxon>Basidiomycota</taxon>
        <taxon>Agaricomycotina</taxon>
        <taxon>Agaricomycetes</taxon>
        <taxon>Agaricomycetidae</taxon>
        <taxon>Agaricales</taxon>
        <taxon>Agaricineae</taxon>
        <taxon>Strophariaceae</taxon>
        <taxon>Galerina</taxon>
    </lineage>
</organism>
<dbReference type="STRING" id="685588.A0A067TMU8"/>
<protein>
    <submittedName>
        <fullName evidence="2">Uncharacterized protein</fullName>
    </submittedName>
</protein>
<dbReference type="Proteomes" id="UP000027222">
    <property type="component" value="Unassembled WGS sequence"/>
</dbReference>
<keyword evidence="1" id="KW-1133">Transmembrane helix</keyword>
<feature type="transmembrane region" description="Helical" evidence="1">
    <location>
        <begin position="6"/>
        <end position="28"/>
    </location>
</feature>
<dbReference type="EMBL" id="KL142371">
    <property type="protein sequence ID" value="KDR81254.1"/>
    <property type="molecule type" value="Genomic_DNA"/>
</dbReference>